<dbReference type="PROSITE" id="PS50176">
    <property type="entry name" value="ARM_REPEAT"/>
    <property type="match status" value="3"/>
</dbReference>
<dbReference type="GO" id="GO:0005912">
    <property type="term" value="C:adherens junction"/>
    <property type="evidence" value="ECO:0007669"/>
    <property type="project" value="TreeGrafter"/>
</dbReference>
<sequence length="1227" mass="139220">MPSYTTFDDNTPNKIDNEISTDTENSHGSKEINRLTLIDKSSRPVATSITSNPSIDTGTGIKKASTTTSNPNSLNLVIDIHLHGVGLPDNRMTQSCIQEKDYDLSADDKLLSKTNYSKCSMDELLTNMDFCTLRCKPHRAISLIDQQNSSSQSSSYELNTGESRLGQRLNKLPWNKHNDYANRINSADTKSDNANENKMKCSIDTNGWEPHIHNHNYNIKSDDIKSRLRNQHHQLYNHHHQHCRGYDRSIYTDQTNGICVDDLRIRRTPMPVHRQLVNNSQGNNSKLFTVSRYPTMPNINNSSKNVDYIEPNSGTFSQSVDIPLLIRLLQSSDPDVVSNAAAYLQHLVYRNPSLKEKTRQKELERVGGIRALAWLIENRQVYGSTTDSFKDLNYGMSSNSSHCHLNGTEYDDLHQAVKSILENAASVLCNLASVSWLKRSVLQEALIPSLLNVIIVPAATETSIYASKDNGAQSIINSILFRIVTSLIRNISSSEDDDVREKMRQCPQLATSLFSILRYAVEHQLYDKRSIEHCVCTIRNLCYGLQQRQQTQQSQPQPSPSQSSVTSSSQDSKFQEKSRNGSLLRIKSTSLVSGKKSKGLTEIETNPESLNKSTNLSKTENIPSPYGDIDSVRTLIYLIQYSSNPYTLEAAAGSLQNLTAGHGSSSEQMREIIRLNHGLPLLVELLNNSMHNVVATAANALRNSALDPISCSLLGKYALNRIIQALDQHSCGIALNLHSNEYKTHLNKLNTMNNNHNNNNYYNNNSEWQIPIQTSNVTNKSVCLTNHEYTQFGEENKSNIQKQCTTALLSLCCVIIHKKLENARNKTINEMNQYKRQEFEHIRLNHGLPLLVELLNNSMHNVVATAANALRNSALDPISCSLLGKYALNRIIQALDQHSCGIALNLHSNEYKTHLNKLNTMNNNHNNNNYYNNNSEWQIPIQTSNVTNKSVCLTNHEYTQFGEENKSNIQKQCTTALLSLCCVIIHKKLENARRFVTLGGVEKCQELLKICLNNGHLIRFNCTEQLVNEDKTTQTVIKLIRQLFTTPCYLRNKALLYGVMYFTKYRIRNFCFLKTRDIMAGWNETDFCIHKRNRLASLIRRRSKKAELPRKRMNSDFRQYTNGSVSDSEECKRQTFAYSNRTKNNEFIFDDFKNNCEDLSESVYSLHGGQLTSSYYIPAQTIVHESYNPDELNSYRQDRTHAVYIAEGDINAMSKDNHNNVFEMINL</sequence>
<proteinExistence type="inferred from homology"/>
<feature type="region of interest" description="Disordered" evidence="7">
    <location>
        <begin position="46"/>
        <end position="68"/>
    </location>
</feature>
<dbReference type="GO" id="GO:0005737">
    <property type="term" value="C:cytoplasm"/>
    <property type="evidence" value="ECO:0007669"/>
    <property type="project" value="TreeGrafter"/>
</dbReference>
<dbReference type="GO" id="GO:0005886">
    <property type="term" value="C:plasma membrane"/>
    <property type="evidence" value="ECO:0007669"/>
    <property type="project" value="TreeGrafter"/>
</dbReference>
<dbReference type="PANTHER" id="PTHR10372:SF27">
    <property type="entry name" value="ADHERENS JUNCTION PROTEIN P120"/>
    <property type="match status" value="1"/>
</dbReference>
<evidence type="ECO:0000256" key="3">
    <source>
        <dbReference type="ARBA" id="ARBA00022737"/>
    </source>
</evidence>
<evidence type="ECO:0000313" key="9">
    <source>
        <dbReference type="Proteomes" id="UP000290809"/>
    </source>
</evidence>
<keyword evidence="5" id="KW-0965">Cell junction</keyword>
<reference evidence="8 9" key="1">
    <citation type="journal article" date="2019" name="PLoS Pathog.">
        <title>Genome sequence of the bovine parasite Schistosoma bovis Tanzania.</title>
        <authorList>
            <person name="Oey H."/>
            <person name="Zakrzewski M."/>
            <person name="Gobert G."/>
            <person name="Gravermann K."/>
            <person name="Stoye J."/>
            <person name="Jones M."/>
            <person name="Mcmanus D."/>
            <person name="Krause L."/>
        </authorList>
    </citation>
    <scope>NUCLEOTIDE SEQUENCE [LARGE SCALE GENOMIC DNA]</scope>
    <source>
        <strain evidence="8 9">TAN1997</strain>
    </source>
</reference>
<keyword evidence="3" id="KW-0677">Repeat</keyword>
<accession>A0A430Q6L1</accession>
<comment type="subcellular location">
    <subcellularLocation>
        <location evidence="1">Cell junction</location>
    </subcellularLocation>
</comment>
<protein>
    <submittedName>
        <fullName evidence="8">Uncharacterized protein</fullName>
    </submittedName>
</protein>
<feature type="compositionally biased region" description="Polar residues" evidence="7">
    <location>
        <begin position="1"/>
        <end position="23"/>
    </location>
</feature>
<dbReference type="InterPro" id="IPR011989">
    <property type="entry name" value="ARM-like"/>
</dbReference>
<evidence type="ECO:0000256" key="5">
    <source>
        <dbReference type="ARBA" id="ARBA00022949"/>
    </source>
</evidence>
<feature type="region of interest" description="Disordered" evidence="7">
    <location>
        <begin position="551"/>
        <end position="580"/>
    </location>
</feature>
<dbReference type="STRING" id="6184.A0A430Q6L1"/>
<dbReference type="Gene3D" id="1.25.10.10">
    <property type="entry name" value="Leucine-rich Repeat Variant"/>
    <property type="match status" value="2"/>
</dbReference>
<feature type="compositionally biased region" description="Low complexity" evidence="7">
    <location>
        <begin position="551"/>
        <end position="572"/>
    </location>
</feature>
<dbReference type="PANTHER" id="PTHR10372">
    <property type="entry name" value="PLAKOPHILLIN-RELATED"/>
    <property type="match status" value="1"/>
</dbReference>
<dbReference type="SUPFAM" id="SSF48371">
    <property type="entry name" value="ARM repeat"/>
    <property type="match status" value="2"/>
</dbReference>
<comment type="similarity">
    <text evidence="2">Belongs to the beta-catenin family.</text>
</comment>
<evidence type="ECO:0000256" key="2">
    <source>
        <dbReference type="ARBA" id="ARBA00005462"/>
    </source>
</evidence>
<dbReference type="InterPro" id="IPR028435">
    <property type="entry name" value="Plakophilin/d_Catenin"/>
</dbReference>
<dbReference type="Pfam" id="PF00514">
    <property type="entry name" value="Arm"/>
    <property type="match status" value="1"/>
</dbReference>
<feature type="region of interest" description="Disordered" evidence="7">
    <location>
        <begin position="596"/>
        <end position="624"/>
    </location>
</feature>
<feature type="compositionally biased region" description="Polar residues" evidence="7">
    <location>
        <begin position="603"/>
        <end position="622"/>
    </location>
</feature>
<feature type="region of interest" description="Disordered" evidence="7">
    <location>
        <begin position="1"/>
        <end position="30"/>
    </location>
</feature>
<dbReference type="GO" id="GO:0005634">
    <property type="term" value="C:nucleus"/>
    <property type="evidence" value="ECO:0007669"/>
    <property type="project" value="TreeGrafter"/>
</dbReference>
<feature type="compositionally biased region" description="Polar residues" evidence="7">
    <location>
        <begin position="46"/>
        <end position="57"/>
    </location>
</feature>
<evidence type="ECO:0000256" key="6">
    <source>
        <dbReference type="PROSITE-ProRule" id="PRU00259"/>
    </source>
</evidence>
<feature type="repeat" description="ARM" evidence="6">
    <location>
        <begin position="846"/>
        <end position="872"/>
    </location>
</feature>
<dbReference type="Proteomes" id="UP000290809">
    <property type="component" value="Unassembled WGS sequence"/>
</dbReference>
<keyword evidence="9" id="KW-1185">Reference proteome</keyword>
<feature type="repeat" description="ARM" evidence="6">
    <location>
        <begin position="320"/>
        <end position="351"/>
    </location>
</feature>
<dbReference type="GO" id="GO:0098609">
    <property type="term" value="P:cell-cell adhesion"/>
    <property type="evidence" value="ECO:0007669"/>
    <property type="project" value="InterPro"/>
</dbReference>
<dbReference type="EMBL" id="QMKO01002493">
    <property type="protein sequence ID" value="RTG83335.1"/>
    <property type="molecule type" value="Genomic_DNA"/>
</dbReference>
<dbReference type="SMART" id="SM00185">
    <property type="entry name" value="ARM"/>
    <property type="match status" value="4"/>
</dbReference>
<organism evidence="8 9">
    <name type="scientific">Schistosoma bovis</name>
    <name type="common">Blood fluke</name>
    <dbReference type="NCBI Taxonomy" id="6184"/>
    <lineage>
        <taxon>Eukaryota</taxon>
        <taxon>Metazoa</taxon>
        <taxon>Spiralia</taxon>
        <taxon>Lophotrochozoa</taxon>
        <taxon>Platyhelminthes</taxon>
        <taxon>Trematoda</taxon>
        <taxon>Digenea</taxon>
        <taxon>Strigeidida</taxon>
        <taxon>Schistosomatoidea</taxon>
        <taxon>Schistosomatidae</taxon>
        <taxon>Schistosoma</taxon>
    </lineage>
</organism>
<evidence type="ECO:0000256" key="7">
    <source>
        <dbReference type="SAM" id="MobiDB-lite"/>
    </source>
</evidence>
<evidence type="ECO:0000256" key="1">
    <source>
        <dbReference type="ARBA" id="ARBA00004282"/>
    </source>
</evidence>
<dbReference type="AlphaFoldDB" id="A0A430Q6L1"/>
<evidence type="ECO:0000313" key="8">
    <source>
        <dbReference type="EMBL" id="RTG83335.1"/>
    </source>
</evidence>
<gene>
    <name evidence="8" type="ORF">DC041_0009332</name>
</gene>
<comment type="caution">
    <text evidence="8">The sequence shown here is derived from an EMBL/GenBank/DDBJ whole genome shotgun (WGS) entry which is preliminary data.</text>
</comment>
<dbReference type="InterPro" id="IPR016024">
    <property type="entry name" value="ARM-type_fold"/>
</dbReference>
<evidence type="ECO:0000256" key="4">
    <source>
        <dbReference type="ARBA" id="ARBA00022889"/>
    </source>
</evidence>
<dbReference type="InterPro" id="IPR000225">
    <property type="entry name" value="Armadillo"/>
</dbReference>
<name>A0A430Q6L1_SCHBO</name>
<feature type="repeat" description="ARM" evidence="6">
    <location>
        <begin position="677"/>
        <end position="703"/>
    </location>
</feature>
<keyword evidence="4" id="KW-0130">Cell adhesion</keyword>